<dbReference type="AlphaFoldDB" id="A0A8J7PID6"/>
<comment type="caution">
    <text evidence="1">The sequence shown here is derived from an EMBL/GenBank/DDBJ whole genome shotgun (WGS) entry which is preliminary data.</text>
</comment>
<gene>
    <name evidence="1" type="ORF">J0M35_07995</name>
</gene>
<sequence>MDSLTKIFDTKKVKVLAGDIPPGDWEYNGGVLWGGFDQINITSDLTKIEVKTEESAKHLAQTLGWAIAGSLVMGPLGLLAGATMGGNRKNVCAMCELSDGRKFLAIMDSKIFQQMLAATMSK</sequence>
<dbReference type="Proteomes" id="UP000664277">
    <property type="component" value="Unassembled WGS sequence"/>
</dbReference>
<reference evidence="1" key="1">
    <citation type="submission" date="2021-02" db="EMBL/GenBank/DDBJ databases">
        <title>Genome-Resolved Metagenomics of a Microbial Community Performing Photosynthetic Biological Nutrient Removal.</title>
        <authorList>
            <person name="Mcdaniel E.A."/>
        </authorList>
    </citation>
    <scope>NUCLEOTIDE SEQUENCE</scope>
    <source>
        <strain evidence="1">UWPOB_OBS1</strain>
    </source>
</reference>
<accession>A0A8J7PID6</accession>
<name>A0A8J7PID6_9BACT</name>
<evidence type="ECO:0000313" key="1">
    <source>
        <dbReference type="EMBL" id="MBN8660285.1"/>
    </source>
</evidence>
<dbReference type="EMBL" id="JAFLCK010000009">
    <property type="protein sequence ID" value="MBN8660285.1"/>
    <property type="molecule type" value="Genomic_DNA"/>
</dbReference>
<organism evidence="1 2">
    <name type="scientific">Candidatus Obscuribacter phosphatis</name>
    <dbReference type="NCBI Taxonomy" id="1906157"/>
    <lineage>
        <taxon>Bacteria</taxon>
        <taxon>Bacillati</taxon>
        <taxon>Candidatus Melainabacteria</taxon>
        <taxon>Candidatus Obscuribacterales</taxon>
        <taxon>Candidatus Obscuribacteraceae</taxon>
        <taxon>Candidatus Obscuribacter</taxon>
    </lineage>
</organism>
<proteinExistence type="predicted"/>
<evidence type="ECO:0000313" key="2">
    <source>
        <dbReference type="Proteomes" id="UP000664277"/>
    </source>
</evidence>
<protein>
    <submittedName>
        <fullName evidence="1">Uncharacterized protein</fullName>
    </submittedName>
</protein>